<dbReference type="PROSITE" id="PS50928">
    <property type="entry name" value="ABC_TM1"/>
    <property type="match status" value="1"/>
</dbReference>
<comment type="similarity">
    <text evidence="7">Belongs to the binding-protein-dependent transport system permease family.</text>
</comment>
<sequence>MRPDLSTAGYSGLGWRGFVLPAAILGLWSCSSALGLGNEHILVSPLRVLSAAAEAVMDENGITALLHSLGRFISGWLIGSAAGLAAGLAMGLSPTADRAGGPTFHALRQVALFAWLPLLSAWFGMYDAPKIVLISMAAFFPAALNTQAGCRGVPKTYREVGRVLELGPASTVWRVILPAAAPSIIAGLQLGLIASWIGTVGSEYLIGNGQGIGILLSAAREGNRMDLVIVCIVTLAFVGLFFSQVVRLGSRRLIARHLPS</sequence>
<reference evidence="9 10" key="1">
    <citation type="submission" date="2023-11" db="EMBL/GenBank/DDBJ databases">
        <authorList>
            <person name="Bao R."/>
        </authorList>
    </citation>
    <scope>NUCLEOTIDE SEQUENCE [LARGE SCALE GENOMIC DNA]</scope>
    <source>
        <strain evidence="9 10">PJ23</strain>
    </source>
</reference>
<comment type="caution">
    <text evidence="9">The sequence shown here is derived from an EMBL/GenBank/DDBJ whole genome shotgun (WGS) entry which is preliminary data.</text>
</comment>
<protein>
    <submittedName>
        <fullName evidence="9">ABC transporter permease</fullName>
    </submittedName>
</protein>
<dbReference type="CDD" id="cd06261">
    <property type="entry name" value="TM_PBP2"/>
    <property type="match status" value="1"/>
</dbReference>
<dbReference type="EMBL" id="JAXAFJ010000008">
    <property type="protein sequence ID" value="MDX6806962.1"/>
    <property type="molecule type" value="Genomic_DNA"/>
</dbReference>
<evidence type="ECO:0000256" key="7">
    <source>
        <dbReference type="RuleBase" id="RU363032"/>
    </source>
</evidence>
<keyword evidence="5 7" id="KW-1133">Transmembrane helix</keyword>
<organism evidence="9 10">
    <name type="scientific">Terrihabitans rhizophilus</name>
    <dbReference type="NCBI Taxonomy" id="3092662"/>
    <lineage>
        <taxon>Bacteria</taxon>
        <taxon>Pseudomonadati</taxon>
        <taxon>Pseudomonadota</taxon>
        <taxon>Alphaproteobacteria</taxon>
        <taxon>Hyphomicrobiales</taxon>
        <taxon>Terrihabitans</taxon>
    </lineage>
</organism>
<dbReference type="InterPro" id="IPR035906">
    <property type="entry name" value="MetI-like_sf"/>
</dbReference>
<evidence type="ECO:0000313" key="9">
    <source>
        <dbReference type="EMBL" id="MDX6806962.1"/>
    </source>
</evidence>
<dbReference type="InterPro" id="IPR000515">
    <property type="entry name" value="MetI-like"/>
</dbReference>
<dbReference type="Proteomes" id="UP001274321">
    <property type="component" value="Unassembled WGS sequence"/>
</dbReference>
<evidence type="ECO:0000256" key="4">
    <source>
        <dbReference type="ARBA" id="ARBA00022692"/>
    </source>
</evidence>
<keyword evidence="4 7" id="KW-0812">Transmembrane</keyword>
<dbReference type="Pfam" id="PF00528">
    <property type="entry name" value="BPD_transp_1"/>
    <property type="match status" value="1"/>
</dbReference>
<name>A0ABU4RQ52_9HYPH</name>
<dbReference type="SUPFAM" id="SSF161098">
    <property type="entry name" value="MetI-like"/>
    <property type="match status" value="1"/>
</dbReference>
<evidence type="ECO:0000256" key="3">
    <source>
        <dbReference type="ARBA" id="ARBA00022475"/>
    </source>
</evidence>
<dbReference type="RefSeq" id="WP_319845087.1">
    <property type="nucleotide sequence ID" value="NZ_JAXAFJ010000008.1"/>
</dbReference>
<evidence type="ECO:0000256" key="5">
    <source>
        <dbReference type="ARBA" id="ARBA00022989"/>
    </source>
</evidence>
<feature type="domain" description="ABC transmembrane type-1" evidence="8">
    <location>
        <begin position="65"/>
        <end position="246"/>
    </location>
</feature>
<dbReference type="Gene3D" id="1.10.3720.10">
    <property type="entry name" value="MetI-like"/>
    <property type="match status" value="1"/>
</dbReference>
<keyword evidence="3" id="KW-1003">Cell membrane</keyword>
<feature type="transmembrane region" description="Helical" evidence="7">
    <location>
        <begin position="106"/>
        <end position="125"/>
    </location>
</feature>
<evidence type="ECO:0000256" key="1">
    <source>
        <dbReference type="ARBA" id="ARBA00004651"/>
    </source>
</evidence>
<dbReference type="PANTHER" id="PTHR30151:SF25">
    <property type="entry name" value="TAURINE TRANSPORT SYSTEM PERMEASE PROTEIN TAUC"/>
    <property type="match status" value="1"/>
</dbReference>
<evidence type="ECO:0000313" key="10">
    <source>
        <dbReference type="Proteomes" id="UP001274321"/>
    </source>
</evidence>
<keyword evidence="2 7" id="KW-0813">Transport</keyword>
<comment type="subcellular location">
    <subcellularLocation>
        <location evidence="1 7">Cell membrane</location>
        <topology evidence="1 7">Multi-pass membrane protein</topology>
    </subcellularLocation>
</comment>
<evidence type="ECO:0000259" key="8">
    <source>
        <dbReference type="PROSITE" id="PS50928"/>
    </source>
</evidence>
<evidence type="ECO:0000256" key="6">
    <source>
        <dbReference type="ARBA" id="ARBA00023136"/>
    </source>
</evidence>
<gene>
    <name evidence="9" type="ORF">SCD90_12890</name>
</gene>
<keyword evidence="10" id="KW-1185">Reference proteome</keyword>
<feature type="transmembrane region" description="Helical" evidence="7">
    <location>
        <begin position="227"/>
        <end position="246"/>
    </location>
</feature>
<accession>A0ABU4RQ52</accession>
<proteinExistence type="inferred from homology"/>
<feature type="transmembrane region" description="Helical" evidence="7">
    <location>
        <begin position="73"/>
        <end position="94"/>
    </location>
</feature>
<evidence type="ECO:0000256" key="2">
    <source>
        <dbReference type="ARBA" id="ARBA00022448"/>
    </source>
</evidence>
<dbReference type="PANTHER" id="PTHR30151">
    <property type="entry name" value="ALKANE SULFONATE ABC TRANSPORTER-RELATED, MEMBRANE SUBUNIT"/>
    <property type="match status" value="1"/>
</dbReference>
<keyword evidence="6 7" id="KW-0472">Membrane</keyword>